<dbReference type="AlphaFoldDB" id="A0A1X7DNH3"/>
<reference evidence="8" key="1">
    <citation type="submission" date="2017-04" db="EMBL/GenBank/DDBJ databases">
        <authorList>
            <person name="Varghese N."/>
            <person name="Submissions S."/>
        </authorList>
    </citation>
    <scope>NUCLEOTIDE SEQUENCE [LARGE SCALE GENOMIC DNA]</scope>
    <source>
        <strain evidence="8">Ballard 720</strain>
    </source>
</reference>
<dbReference type="InterPro" id="IPR004089">
    <property type="entry name" value="MCPsignal_dom"/>
</dbReference>
<name>A0A1X7DNH3_TRICW</name>
<proteinExistence type="inferred from homology"/>
<dbReference type="SUPFAM" id="SSF58104">
    <property type="entry name" value="Methyl-accepting chemotaxis protein (MCP) signaling domain"/>
    <property type="match status" value="1"/>
</dbReference>
<feature type="domain" description="Methyl-accepting transducer" evidence="5">
    <location>
        <begin position="280"/>
        <end position="509"/>
    </location>
</feature>
<dbReference type="CDD" id="cd11386">
    <property type="entry name" value="MCP_signal"/>
    <property type="match status" value="1"/>
</dbReference>
<sequence length="542" mass="58068">MQEQILPTRADEELVLSEHDVVITRTDVQGRIVYANETFLRTSGYTREEAIGRPQSLVRHPDTPREIFRDLWETIACDQPWTGVLKNRRKNGQFYRVVANVTPVFEDGVKVGYMSVCTRPAPELIAEADALYAVLNGPRGSAVRLAGGEVLRTGAGAAVERVLRLPVDLRLWAVMVFLIAMFAAQALGMRYTLIPGLARDAQVWLFGVLGALSALAAGIYLTREVLAPLKALNATALGVLCGHIEERFAERGDAQVRKLGRMLNQMNAKLVGILIDAKLSIDVIQNAAQEFANGTADLANRTDEQASAIEQTTASLAEITETAQRNAAGAERANATGHETAESAEAAAREVQRTVDVMAQVRDHAHRIAEITSLIDGIAFQTNIIALNASVEAARAGQYGRGFSVVATEVRSLAQRAAQAAKEIKGLVDSSLDTVGTAAQAASRAGETMGTVEQFITRLTETLREIATASRNQSAQIAQINEAVSQVAELTQRNAALVEQSAAASVGLRQQTESLDSAVSVFHLHDGEAGAVPAAPARHLAA</sequence>
<organism evidence="7 8">
    <name type="scientific">Trinickia caryophylli</name>
    <name type="common">Paraburkholderia caryophylli</name>
    <dbReference type="NCBI Taxonomy" id="28094"/>
    <lineage>
        <taxon>Bacteria</taxon>
        <taxon>Pseudomonadati</taxon>
        <taxon>Pseudomonadota</taxon>
        <taxon>Betaproteobacteria</taxon>
        <taxon>Burkholderiales</taxon>
        <taxon>Burkholderiaceae</taxon>
        <taxon>Trinickia</taxon>
    </lineage>
</organism>
<dbReference type="GeneID" id="95548347"/>
<dbReference type="STRING" id="28094.SAMN06295900_103443"/>
<accession>A0A1X7DNH3</accession>
<dbReference type="SMART" id="SM00283">
    <property type="entry name" value="MA"/>
    <property type="match status" value="1"/>
</dbReference>
<dbReference type="NCBIfam" id="TIGR00229">
    <property type="entry name" value="sensory_box"/>
    <property type="match status" value="1"/>
</dbReference>
<dbReference type="PROSITE" id="PS50111">
    <property type="entry name" value="CHEMOTAXIS_TRANSDUC_2"/>
    <property type="match status" value="1"/>
</dbReference>
<feature type="domain" description="PAS" evidence="6">
    <location>
        <begin position="8"/>
        <end position="78"/>
    </location>
</feature>
<dbReference type="GO" id="GO:0005886">
    <property type="term" value="C:plasma membrane"/>
    <property type="evidence" value="ECO:0007669"/>
    <property type="project" value="TreeGrafter"/>
</dbReference>
<dbReference type="EMBL" id="FXAH01000003">
    <property type="protein sequence ID" value="SMF18559.1"/>
    <property type="molecule type" value="Genomic_DNA"/>
</dbReference>
<evidence type="ECO:0000259" key="5">
    <source>
        <dbReference type="PROSITE" id="PS50111"/>
    </source>
</evidence>
<feature type="transmembrane region" description="Helical" evidence="4">
    <location>
        <begin position="203"/>
        <end position="222"/>
    </location>
</feature>
<keyword evidence="4" id="KW-0812">Transmembrane</keyword>
<dbReference type="SMART" id="SM00091">
    <property type="entry name" value="PAS"/>
    <property type="match status" value="1"/>
</dbReference>
<dbReference type="GO" id="GO:0007165">
    <property type="term" value="P:signal transduction"/>
    <property type="evidence" value="ECO:0007669"/>
    <property type="project" value="UniProtKB-KW"/>
</dbReference>
<evidence type="ECO:0000256" key="2">
    <source>
        <dbReference type="ARBA" id="ARBA00029447"/>
    </source>
</evidence>
<dbReference type="Proteomes" id="UP000192911">
    <property type="component" value="Unassembled WGS sequence"/>
</dbReference>
<comment type="similarity">
    <text evidence="2">Belongs to the methyl-accepting chemotaxis (MCP) protein family.</text>
</comment>
<dbReference type="GO" id="GO:0004888">
    <property type="term" value="F:transmembrane signaling receptor activity"/>
    <property type="evidence" value="ECO:0007669"/>
    <property type="project" value="InterPro"/>
</dbReference>
<keyword evidence="8" id="KW-1185">Reference proteome</keyword>
<dbReference type="Pfam" id="PF00015">
    <property type="entry name" value="MCPsignal"/>
    <property type="match status" value="1"/>
</dbReference>
<keyword evidence="3" id="KW-0807">Transducer</keyword>
<evidence type="ECO:0000256" key="1">
    <source>
        <dbReference type="ARBA" id="ARBA00022481"/>
    </source>
</evidence>
<dbReference type="InterPro" id="IPR000014">
    <property type="entry name" value="PAS"/>
</dbReference>
<keyword evidence="4" id="KW-0472">Membrane</keyword>
<dbReference type="InterPro" id="IPR035965">
    <property type="entry name" value="PAS-like_dom_sf"/>
</dbReference>
<dbReference type="InterPro" id="IPR051310">
    <property type="entry name" value="MCP_chemotaxis"/>
</dbReference>
<dbReference type="Gene3D" id="3.30.450.20">
    <property type="entry name" value="PAS domain"/>
    <property type="match status" value="1"/>
</dbReference>
<dbReference type="InterPro" id="IPR004090">
    <property type="entry name" value="Chemotax_Me-accpt_rcpt"/>
</dbReference>
<feature type="transmembrane region" description="Helical" evidence="4">
    <location>
        <begin position="171"/>
        <end position="191"/>
    </location>
</feature>
<protein>
    <submittedName>
        <fullName evidence="7">Methyl-accepting chemotaxis sensory transducer with Pas/Pac sensor</fullName>
    </submittedName>
</protein>
<dbReference type="Pfam" id="PF00989">
    <property type="entry name" value="PAS"/>
    <property type="match status" value="1"/>
</dbReference>
<dbReference type="PANTHER" id="PTHR43531">
    <property type="entry name" value="PROTEIN ICFG"/>
    <property type="match status" value="1"/>
</dbReference>
<dbReference type="PRINTS" id="PR00260">
    <property type="entry name" value="CHEMTRNSDUCR"/>
</dbReference>
<dbReference type="Gene3D" id="1.10.287.950">
    <property type="entry name" value="Methyl-accepting chemotaxis protein"/>
    <property type="match status" value="1"/>
</dbReference>
<evidence type="ECO:0000259" key="6">
    <source>
        <dbReference type="PROSITE" id="PS50112"/>
    </source>
</evidence>
<dbReference type="GO" id="GO:0006355">
    <property type="term" value="P:regulation of DNA-templated transcription"/>
    <property type="evidence" value="ECO:0007669"/>
    <property type="project" value="InterPro"/>
</dbReference>
<dbReference type="RefSeq" id="WP_085226320.1">
    <property type="nucleotide sequence ID" value="NZ_BSQD01000003.1"/>
</dbReference>
<keyword evidence="4" id="KW-1133">Transmembrane helix</keyword>
<evidence type="ECO:0000313" key="7">
    <source>
        <dbReference type="EMBL" id="SMF18559.1"/>
    </source>
</evidence>
<evidence type="ECO:0000313" key="8">
    <source>
        <dbReference type="Proteomes" id="UP000192911"/>
    </source>
</evidence>
<dbReference type="CDD" id="cd00130">
    <property type="entry name" value="PAS"/>
    <property type="match status" value="1"/>
</dbReference>
<dbReference type="OrthoDB" id="9806477at2"/>
<gene>
    <name evidence="7" type="ORF">SAMN06295900_103443</name>
</gene>
<dbReference type="SUPFAM" id="SSF55785">
    <property type="entry name" value="PYP-like sensor domain (PAS domain)"/>
    <property type="match status" value="1"/>
</dbReference>
<dbReference type="InterPro" id="IPR013767">
    <property type="entry name" value="PAS_fold"/>
</dbReference>
<dbReference type="PANTHER" id="PTHR43531:SF14">
    <property type="entry name" value="METHYL-ACCEPTING CHEMOTAXIS PROTEIN I-RELATED"/>
    <property type="match status" value="1"/>
</dbReference>
<dbReference type="PROSITE" id="PS50112">
    <property type="entry name" value="PAS"/>
    <property type="match status" value="1"/>
</dbReference>
<dbReference type="GO" id="GO:0006935">
    <property type="term" value="P:chemotaxis"/>
    <property type="evidence" value="ECO:0007669"/>
    <property type="project" value="InterPro"/>
</dbReference>
<evidence type="ECO:0000256" key="4">
    <source>
        <dbReference type="SAM" id="Phobius"/>
    </source>
</evidence>
<evidence type="ECO:0000256" key="3">
    <source>
        <dbReference type="PROSITE-ProRule" id="PRU00284"/>
    </source>
</evidence>
<keyword evidence="1" id="KW-0488">Methylation</keyword>